<reference evidence="2" key="1">
    <citation type="submission" date="2020-11" db="EMBL/GenBank/DDBJ databases">
        <title>Sequencing the genomes of 1000 actinobacteria strains.</title>
        <authorList>
            <person name="Klenk H.-P."/>
        </authorList>
    </citation>
    <scope>NUCLEOTIDE SEQUENCE</scope>
    <source>
        <strain evidence="2">DSM 43175</strain>
    </source>
</reference>
<name>A0A931DM39_9ACTN</name>
<evidence type="ECO:0000313" key="2">
    <source>
        <dbReference type="EMBL" id="MBG6089595.1"/>
    </source>
</evidence>
<feature type="region of interest" description="Disordered" evidence="1">
    <location>
        <begin position="1"/>
        <end position="22"/>
    </location>
</feature>
<comment type="caution">
    <text evidence="2">The sequence shown here is derived from an EMBL/GenBank/DDBJ whole genome shotgun (WGS) entry which is preliminary data.</text>
</comment>
<proteinExistence type="predicted"/>
<gene>
    <name evidence="2" type="ORF">IW256_003708</name>
</gene>
<organism evidence="2 3">
    <name type="scientific">Actinomadura viridis</name>
    <dbReference type="NCBI Taxonomy" id="58110"/>
    <lineage>
        <taxon>Bacteria</taxon>
        <taxon>Bacillati</taxon>
        <taxon>Actinomycetota</taxon>
        <taxon>Actinomycetes</taxon>
        <taxon>Streptosporangiales</taxon>
        <taxon>Thermomonosporaceae</taxon>
        <taxon>Actinomadura</taxon>
    </lineage>
</organism>
<evidence type="ECO:0000313" key="3">
    <source>
        <dbReference type="Proteomes" id="UP000614047"/>
    </source>
</evidence>
<dbReference type="RefSeq" id="WP_197012185.1">
    <property type="nucleotide sequence ID" value="NZ_BAABES010000004.1"/>
</dbReference>
<protein>
    <submittedName>
        <fullName evidence="2">Uncharacterized protein</fullName>
    </submittedName>
</protein>
<evidence type="ECO:0000256" key="1">
    <source>
        <dbReference type="SAM" id="MobiDB-lite"/>
    </source>
</evidence>
<feature type="region of interest" description="Disordered" evidence="1">
    <location>
        <begin position="51"/>
        <end position="94"/>
    </location>
</feature>
<keyword evidence="3" id="KW-1185">Reference proteome</keyword>
<accession>A0A931DM39</accession>
<dbReference type="Proteomes" id="UP000614047">
    <property type="component" value="Unassembled WGS sequence"/>
</dbReference>
<sequence length="167" mass="17947">MSHFTGLFRQEVSPSPKSTERKAMRTAITTSLLAAATGTFLISSSATAIAQPTGTSGTASQVGPQSVSSQPTATPDAEPLEVRRKSSKCNSPRGKRFNVSWGTGSLSTTFYFNNHCNKKRRIVVRTHYGELITCIVVNPRTSGQKRVGYPTGQIGSVKLPKSKCPRS</sequence>
<feature type="compositionally biased region" description="Low complexity" evidence="1">
    <location>
        <begin position="60"/>
        <end position="71"/>
    </location>
</feature>
<dbReference type="AlphaFoldDB" id="A0A931DM39"/>
<dbReference type="EMBL" id="JADOUA010000001">
    <property type="protein sequence ID" value="MBG6089595.1"/>
    <property type="molecule type" value="Genomic_DNA"/>
</dbReference>